<dbReference type="PANTHER" id="PTHR43805:SF1">
    <property type="entry name" value="GP-PDE DOMAIN-CONTAINING PROTEIN"/>
    <property type="match status" value="1"/>
</dbReference>
<dbReference type="InterPro" id="IPR017946">
    <property type="entry name" value="PLC-like_Pdiesterase_TIM-brl"/>
</dbReference>
<dbReference type="OrthoDB" id="384721at2"/>
<accession>A0A3M8AZU5</accession>
<dbReference type="PROSITE" id="PS51704">
    <property type="entry name" value="GP_PDE"/>
    <property type="match status" value="1"/>
</dbReference>
<dbReference type="Gene3D" id="3.20.20.190">
    <property type="entry name" value="Phosphatidylinositol (PI) phosphodiesterase"/>
    <property type="match status" value="1"/>
</dbReference>
<dbReference type="EMBL" id="BJOD01000022">
    <property type="protein sequence ID" value="GED26347.1"/>
    <property type="molecule type" value="Genomic_DNA"/>
</dbReference>
<evidence type="ECO:0000313" key="4">
    <source>
        <dbReference type="EMBL" id="RNB56709.1"/>
    </source>
</evidence>
<dbReference type="CDD" id="cd08613">
    <property type="entry name" value="GDPD_GDE4_like_1"/>
    <property type="match status" value="1"/>
</dbReference>
<dbReference type="RefSeq" id="WP_122952741.1">
    <property type="nucleotide sequence ID" value="NZ_BJOD01000022.1"/>
</dbReference>
<evidence type="ECO:0000313" key="5">
    <source>
        <dbReference type="Proteomes" id="UP000276178"/>
    </source>
</evidence>
<gene>
    <name evidence="3" type="ORF">BAG01nite_24490</name>
    <name evidence="4" type="ORF">EB820_08620</name>
</gene>
<dbReference type="Pfam" id="PF03009">
    <property type="entry name" value="GDPD"/>
    <property type="match status" value="1"/>
</dbReference>
<dbReference type="Proteomes" id="UP000317180">
    <property type="component" value="Unassembled WGS sequence"/>
</dbReference>
<organism evidence="4 5">
    <name type="scientific">Brevibacillus agri</name>
    <dbReference type="NCBI Taxonomy" id="51101"/>
    <lineage>
        <taxon>Bacteria</taxon>
        <taxon>Bacillati</taxon>
        <taxon>Bacillota</taxon>
        <taxon>Bacilli</taxon>
        <taxon>Bacillales</taxon>
        <taxon>Paenibacillaceae</taxon>
        <taxon>Brevibacillus</taxon>
    </lineage>
</organism>
<feature type="transmembrane region" description="Helical" evidence="1">
    <location>
        <begin position="17"/>
        <end position="38"/>
    </location>
</feature>
<keyword evidence="1" id="KW-1133">Transmembrane helix</keyword>
<name>A0A3M8AZU5_9BACL</name>
<dbReference type="GeneID" id="82811500"/>
<protein>
    <submittedName>
        <fullName evidence="4">Glycerophosphodiester phosphodiesterase</fullName>
    </submittedName>
    <submittedName>
        <fullName evidence="3">Glycerophosphoryl diester phosphodiesterase</fullName>
    </submittedName>
</protein>
<dbReference type="PANTHER" id="PTHR43805">
    <property type="entry name" value="GLYCEROPHOSPHORYL DIESTER PHOSPHODIESTERASE"/>
    <property type="match status" value="1"/>
</dbReference>
<keyword evidence="6" id="KW-1185">Reference proteome</keyword>
<evidence type="ECO:0000313" key="6">
    <source>
        <dbReference type="Proteomes" id="UP000317180"/>
    </source>
</evidence>
<dbReference type="InterPro" id="IPR030395">
    <property type="entry name" value="GP_PDE_dom"/>
</dbReference>
<dbReference type="EMBL" id="RHHN01000027">
    <property type="protein sequence ID" value="RNB56709.1"/>
    <property type="molecule type" value="Genomic_DNA"/>
</dbReference>
<dbReference type="GO" id="GO:0006629">
    <property type="term" value="P:lipid metabolic process"/>
    <property type="evidence" value="ECO:0007669"/>
    <property type="project" value="InterPro"/>
</dbReference>
<keyword evidence="1" id="KW-0472">Membrane</keyword>
<dbReference type="SUPFAM" id="SSF51695">
    <property type="entry name" value="PLC-like phosphodiesterases"/>
    <property type="match status" value="1"/>
</dbReference>
<dbReference type="GO" id="GO:0008081">
    <property type="term" value="F:phosphoric diester hydrolase activity"/>
    <property type="evidence" value="ECO:0007669"/>
    <property type="project" value="InterPro"/>
</dbReference>
<reference evidence="4 5" key="1">
    <citation type="submission" date="2018-10" db="EMBL/GenBank/DDBJ databases">
        <title>Phylogenomics of Brevibacillus.</title>
        <authorList>
            <person name="Dunlap C."/>
        </authorList>
    </citation>
    <scope>NUCLEOTIDE SEQUENCE [LARGE SCALE GENOMIC DNA]</scope>
    <source>
        <strain evidence="4 5">NRRL NRS 1219</strain>
    </source>
</reference>
<dbReference type="Proteomes" id="UP000276178">
    <property type="component" value="Unassembled WGS sequence"/>
</dbReference>
<dbReference type="AlphaFoldDB" id="A0A3M8AZU5"/>
<feature type="domain" description="GP-PDE" evidence="2">
    <location>
        <begin position="64"/>
        <end position="329"/>
    </location>
</feature>
<evidence type="ECO:0000313" key="3">
    <source>
        <dbReference type="EMBL" id="GED26347.1"/>
    </source>
</evidence>
<keyword evidence="1" id="KW-0812">Transmembrane</keyword>
<evidence type="ECO:0000256" key="1">
    <source>
        <dbReference type="SAM" id="Phobius"/>
    </source>
</evidence>
<reference evidence="3 6" key="2">
    <citation type="submission" date="2019-06" db="EMBL/GenBank/DDBJ databases">
        <title>Whole genome shotgun sequence of Brevibacillus agri NBRC 15538.</title>
        <authorList>
            <person name="Hosoyama A."/>
            <person name="Uohara A."/>
            <person name="Ohji S."/>
            <person name="Ichikawa N."/>
        </authorList>
    </citation>
    <scope>NUCLEOTIDE SEQUENCE [LARGE SCALE GENOMIC DNA]</scope>
    <source>
        <strain evidence="3 6">NBRC 15538</strain>
    </source>
</reference>
<sequence>MSTSDNRPRKQWYRKKVVWIPLLFVAYVFFVNSSYLAAPPAGSPFLLAHRGMTQTFHMEGLTNETCTAERIYPPEHPYLENTLPSMKAAFAAGADVVEFDVHWTKDGQFAVFHDWTLGCRTNGDGVTRDFTLADLQKLDIGYNYTADGGRTYPFRGKGIGLMPSLTDVLKAFPDESLLIHIKSNDPNEGQALADALQALPKERLEKLTVYGGDEPIAAVKSQIPELRVISMDTMKSCLIPYIAAGWSGYVPDACAHTQLHIPDQIAPWLWGWPNRFMARMEAVNTRAILVAGSGDFSAGFDTPADLDRVPATFTDGIWTNRIDRIGPVFPEKFAGN</sequence>
<comment type="caution">
    <text evidence="4">The sequence shown here is derived from an EMBL/GenBank/DDBJ whole genome shotgun (WGS) entry which is preliminary data.</text>
</comment>
<proteinExistence type="predicted"/>
<evidence type="ECO:0000259" key="2">
    <source>
        <dbReference type="PROSITE" id="PS51704"/>
    </source>
</evidence>